<reference evidence="1 2" key="2">
    <citation type="submission" date="2010-03" db="EMBL/GenBank/DDBJ databases">
        <authorList>
            <person name="Pajon A."/>
        </authorList>
    </citation>
    <scope>NUCLEOTIDE SEQUENCE [LARGE SCALE GENOMIC DNA]</scope>
    <source>
        <strain evidence="1 2">GD/7</strain>
    </source>
</reference>
<proteinExistence type="predicted"/>
<dbReference type="KEGG" id="cct:CC1_20620"/>
<dbReference type="EMBL" id="FP929038">
    <property type="protein sequence ID" value="CBK80781.1"/>
    <property type="molecule type" value="Genomic_DNA"/>
</dbReference>
<evidence type="ECO:0000313" key="1">
    <source>
        <dbReference type="EMBL" id="CBK80781.1"/>
    </source>
</evidence>
<organism evidence="1 2">
    <name type="scientific">Coprococcus catus GD/7</name>
    <dbReference type="NCBI Taxonomy" id="717962"/>
    <lineage>
        <taxon>Bacteria</taxon>
        <taxon>Bacillati</taxon>
        <taxon>Bacillota</taxon>
        <taxon>Clostridia</taxon>
        <taxon>Lachnospirales</taxon>
        <taxon>Lachnospiraceae</taxon>
        <taxon>Coprococcus</taxon>
    </lineage>
</organism>
<dbReference type="AlphaFoldDB" id="D4J8W0"/>
<dbReference type="HOGENOM" id="CLU_2492512_0_0_9"/>
<sequence>MTFSEYDELLDDFNKMKKVPPLWPSIEQIDTFETDEDKWLTFAIYLLEKNPPPRNAKERYSKKNLLAYVNRHLTLFEPPEEEKPKK</sequence>
<dbReference type="Proteomes" id="UP000008798">
    <property type="component" value="Chromosome"/>
</dbReference>
<protein>
    <submittedName>
        <fullName evidence="1">Uncharacterized protein</fullName>
    </submittedName>
</protein>
<reference evidence="1 2" key="1">
    <citation type="submission" date="2010-03" db="EMBL/GenBank/DDBJ databases">
        <title>The genome sequence of Coprococcus catus GD/7.</title>
        <authorList>
            <consortium name="metaHIT consortium -- http://www.metahit.eu/"/>
            <person name="Pajon A."/>
            <person name="Turner K."/>
            <person name="Parkhill J."/>
            <person name="Duncan S."/>
            <person name="Flint H."/>
        </authorList>
    </citation>
    <scope>NUCLEOTIDE SEQUENCE [LARGE SCALE GENOMIC DNA]</scope>
    <source>
        <strain evidence="1 2">GD/7</strain>
    </source>
</reference>
<evidence type="ECO:0000313" key="2">
    <source>
        <dbReference type="Proteomes" id="UP000008798"/>
    </source>
</evidence>
<name>D4J8W0_9FIRM</name>
<dbReference type="PATRIC" id="fig|717962.3.peg.1962"/>
<gene>
    <name evidence="1" type="ORF">CC1_20620</name>
</gene>
<accession>D4J8W0</accession>